<evidence type="ECO:0000313" key="10">
    <source>
        <dbReference type="EMBL" id="UZF86500.1"/>
    </source>
</evidence>
<evidence type="ECO:0000256" key="3">
    <source>
        <dbReference type="ARBA" id="ARBA00023082"/>
    </source>
</evidence>
<evidence type="ECO:0000256" key="6">
    <source>
        <dbReference type="RuleBase" id="RU000716"/>
    </source>
</evidence>
<dbReference type="InterPro" id="IPR036388">
    <property type="entry name" value="WH-like_DNA-bd_sf"/>
</dbReference>
<proteinExistence type="inferred from homology"/>
<dbReference type="Pfam" id="PF04542">
    <property type="entry name" value="Sigma70_r2"/>
    <property type="match status" value="1"/>
</dbReference>
<dbReference type="InterPro" id="IPR013249">
    <property type="entry name" value="RNA_pol_sigma70_r4_t2"/>
</dbReference>
<dbReference type="SUPFAM" id="SSF88659">
    <property type="entry name" value="Sigma3 and sigma4 domains of RNA polymerase sigma factors"/>
    <property type="match status" value="1"/>
</dbReference>
<dbReference type="GO" id="GO:0016987">
    <property type="term" value="F:sigma factor activity"/>
    <property type="evidence" value="ECO:0007669"/>
    <property type="project" value="UniProtKB-KW"/>
</dbReference>
<feature type="domain" description="RNA polymerase sigma-70 region 2" evidence="8">
    <location>
        <begin position="32"/>
        <end position="94"/>
    </location>
</feature>
<feature type="compositionally biased region" description="Polar residues" evidence="7">
    <location>
        <begin position="1"/>
        <end position="15"/>
    </location>
</feature>
<dbReference type="SUPFAM" id="SSF88946">
    <property type="entry name" value="Sigma2 domain of RNA polymerase sigma factors"/>
    <property type="match status" value="1"/>
</dbReference>
<keyword evidence="3 6" id="KW-0731">Sigma factor</keyword>
<evidence type="ECO:0000256" key="2">
    <source>
        <dbReference type="ARBA" id="ARBA00023015"/>
    </source>
</evidence>
<evidence type="ECO:0000256" key="4">
    <source>
        <dbReference type="ARBA" id="ARBA00023125"/>
    </source>
</evidence>
<dbReference type="Gene3D" id="1.10.1740.10">
    <property type="match status" value="1"/>
</dbReference>
<dbReference type="InterPro" id="IPR013324">
    <property type="entry name" value="RNA_pol_sigma_r3/r4-like"/>
</dbReference>
<evidence type="ECO:0000259" key="8">
    <source>
        <dbReference type="Pfam" id="PF04542"/>
    </source>
</evidence>
<feature type="region of interest" description="Disordered" evidence="7">
    <location>
        <begin position="1"/>
        <end position="20"/>
    </location>
</feature>
<dbReference type="PANTHER" id="PTHR43133:SF25">
    <property type="entry name" value="RNA POLYMERASE SIGMA FACTOR RFAY-RELATED"/>
    <property type="match status" value="1"/>
</dbReference>
<dbReference type="GO" id="GO:0006352">
    <property type="term" value="P:DNA-templated transcription initiation"/>
    <property type="evidence" value="ECO:0007669"/>
    <property type="project" value="InterPro"/>
</dbReference>
<dbReference type="InterPro" id="IPR013325">
    <property type="entry name" value="RNA_pol_sigma_r2"/>
</dbReference>
<dbReference type="Pfam" id="PF08281">
    <property type="entry name" value="Sigma70_r4_2"/>
    <property type="match status" value="1"/>
</dbReference>
<reference evidence="10" key="1">
    <citation type="submission" date="2022-08" db="EMBL/GenBank/DDBJ databases">
        <title>Complete Genome Sequences of 2 Bosea sp. soil isolates.</title>
        <authorList>
            <person name="Alvarez Arevalo M."/>
            <person name="Sterndorff E.B."/>
            <person name="Faurdal D."/>
            <person name="Joergensen T.S."/>
            <person name="Weber T."/>
        </authorList>
    </citation>
    <scope>NUCLEOTIDE SEQUENCE</scope>
    <source>
        <strain evidence="10">NBC_00436</strain>
    </source>
</reference>
<sequence length="204" mass="22437">MTPSDTVAANGTETLAQERRTEDFKDGLIREIPNLRAFAASLSGSMQLADDLVQDTLLKAWGNSDKFEPGTSLRAWLFTILRNTYYSLYRKRGREVQDSEGTYAERMATHGNQESHLDLADFRKALAKLPEEQREVLIMVGATGLSYEEAAEICGVAIGTIKSRVNRARTKLAELLSIRSVDDLGPGRTNAAAMQRVGTEPVGS</sequence>
<gene>
    <name evidence="10" type="ORF">NWE54_22410</name>
</gene>
<dbReference type="InterPro" id="IPR007627">
    <property type="entry name" value="RNA_pol_sigma70_r2"/>
</dbReference>
<dbReference type="InterPro" id="IPR039425">
    <property type="entry name" value="RNA_pol_sigma-70-like"/>
</dbReference>
<dbReference type="CDD" id="cd06171">
    <property type="entry name" value="Sigma70_r4"/>
    <property type="match status" value="1"/>
</dbReference>
<keyword evidence="2 6" id="KW-0805">Transcription regulation</keyword>
<dbReference type="InterPro" id="IPR014284">
    <property type="entry name" value="RNA_pol_sigma-70_dom"/>
</dbReference>
<evidence type="ECO:0000256" key="1">
    <source>
        <dbReference type="ARBA" id="ARBA00010641"/>
    </source>
</evidence>
<feature type="domain" description="RNA polymerase sigma factor 70 region 4 type 2" evidence="9">
    <location>
        <begin position="121"/>
        <end position="172"/>
    </location>
</feature>
<evidence type="ECO:0000259" key="9">
    <source>
        <dbReference type="Pfam" id="PF08281"/>
    </source>
</evidence>
<dbReference type="AlphaFoldDB" id="A0A9E8CL54"/>
<dbReference type="Gene3D" id="1.10.10.10">
    <property type="entry name" value="Winged helix-like DNA-binding domain superfamily/Winged helix DNA-binding domain"/>
    <property type="match status" value="1"/>
</dbReference>
<accession>A0A9E8CL54</accession>
<comment type="similarity">
    <text evidence="1 6">Belongs to the sigma-70 factor family. ECF subfamily.</text>
</comment>
<dbReference type="PANTHER" id="PTHR43133">
    <property type="entry name" value="RNA POLYMERASE ECF-TYPE SIGMA FACTO"/>
    <property type="match status" value="1"/>
</dbReference>
<dbReference type="NCBIfam" id="TIGR02937">
    <property type="entry name" value="sigma70-ECF"/>
    <property type="match status" value="1"/>
</dbReference>
<keyword evidence="4 6" id="KW-0238">DNA-binding</keyword>
<dbReference type="GO" id="GO:0003677">
    <property type="term" value="F:DNA binding"/>
    <property type="evidence" value="ECO:0007669"/>
    <property type="project" value="UniProtKB-KW"/>
</dbReference>
<dbReference type="PROSITE" id="PS01063">
    <property type="entry name" value="SIGMA70_ECF"/>
    <property type="match status" value="1"/>
</dbReference>
<dbReference type="InterPro" id="IPR000838">
    <property type="entry name" value="RNA_pol_sigma70_ECF_CS"/>
</dbReference>
<protein>
    <recommendedName>
        <fullName evidence="6">RNA polymerase sigma factor</fullName>
    </recommendedName>
</protein>
<keyword evidence="5 6" id="KW-0804">Transcription</keyword>
<name>A0A9E8CL54_9HYPH</name>
<evidence type="ECO:0000256" key="7">
    <source>
        <dbReference type="SAM" id="MobiDB-lite"/>
    </source>
</evidence>
<dbReference type="NCBIfam" id="NF009199">
    <property type="entry name" value="PRK12547.1"/>
    <property type="match status" value="1"/>
</dbReference>
<evidence type="ECO:0000256" key="5">
    <source>
        <dbReference type="ARBA" id="ARBA00023163"/>
    </source>
</evidence>
<organism evidence="10">
    <name type="scientific">Bosea sp. NBC_00436</name>
    <dbReference type="NCBI Taxonomy" id="2969620"/>
    <lineage>
        <taxon>Bacteria</taxon>
        <taxon>Pseudomonadati</taxon>
        <taxon>Pseudomonadota</taxon>
        <taxon>Alphaproteobacteria</taxon>
        <taxon>Hyphomicrobiales</taxon>
        <taxon>Boseaceae</taxon>
        <taxon>Bosea</taxon>
    </lineage>
</organism>
<dbReference type="EMBL" id="CP102774">
    <property type="protein sequence ID" value="UZF86500.1"/>
    <property type="molecule type" value="Genomic_DNA"/>
</dbReference>